<keyword evidence="6 10" id="KW-0067">ATP-binding</keyword>
<dbReference type="GO" id="GO:0005524">
    <property type="term" value="F:ATP binding"/>
    <property type="evidence" value="ECO:0007669"/>
    <property type="project" value="UniProtKB-UniRule"/>
</dbReference>
<keyword evidence="4 10" id="KW-0547">Nucleotide-binding</keyword>
<comment type="subcellular location">
    <subcellularLocation>
        <location evidence="1">Midbody</location>
    </subcellularLocation>
</comment>
<evidence type="ECO:0000256" key="4">
    <source>
        <dbReference type="ARBA" id="ARBA00022741"/>
    </source>
</evidence>
<dbReference type="Pfam" id="PF00069">
    <property type="entry name" value="Pkinase"/>
    <property type="match status" value="1"/>
</dbReference>
<protein>
    <recommendedName>
        <fullName evidence="13">Aurora kinase</fullName>
        <ecNumber evidence="13">2.7.11.1</ecNumber>
    </recommendedName>
</protein>
<feature type="binding site" evidence="10">
    <location>
        <position position="290"/>
    </location>
    <ligand>
        <name>ATP</name>
        <dbReference type="ChEBI" id="CHEBI:30616"/>
    </ligand>
</feature>
<dbReference type="InterPro" id="IPR011009">
    <property type="entry name" value="Kinase-like_dom_sf"/>
</dbReference>
<dbReference type="Gene3D" id="3.30.200.20">
    <property type="entry name" value="Phosphorylase Kinase, domain 1"/>
    <property type="match status" value="1"/>
</dbReference>
<dbReference type="SMART" id="SM00220">
    <property type="entry name" value="S_TKc"/>
    <property type="match status" value="1"/>
</dbReference>
<dbReference type="AlphaFoldDB" id="A0A7R9DCJ8"/>
<feature type="binding site" evidence="12">
    <location>
        <position position="294"/>
    </location>
    <ligand>
        <name>ATP</name>
        <dbReference type="ChEBI" id="CHEBI:30616"/>
    </ligand>
</feature>
<dbReference type="GO" id="GO:0004674">
    <property type="term" value="F:protein serine/threonine kinase activity"/>
    <property type="evidence" value="ECO:0007669"/>
    <property type="project" value="UniProtKB-KW"/>
</dbReference>
<dbReference type="GO" id="GO:0032506">
    <property type="term" value="P:cytokinetic process"/>
    <property type="evidence" value="ECO:0007669"/>
    <property type="project" value="UniProtKB-ARBA"/>
</dbReference>
<evidence type="ECO:0000313" key="16">
    <source>
        <dbReference type="EMBL" id="CAD7410746.1"/>
    </source>
</evidence>
<evidence type="ECO:0000259" key="15">
    <source>
        <dbReference type="PROSITE" id="PS50011"/>
    </source>
</evidence>
<evidence type="ECO:0000256" key="3">
    <source>
        <dbReference type="ARBA" id="ARBA00022679"/>
    </source>
</evidence>
<dbReference type="InterPro" id="IPR000719">
    <property type="entry name" value="Prot_kinase_dom"/>
</dbReference>
<feature type="active site" description="Proton acceptor" evidence="9">
    <location>
        <position position="386"/>
    </location>
</feature>
<dbReference type="FunFam" id="1.10.510.10:FF:000235">
    <property type="entry name" value="Serine/threonine-protein kinase ark1"/>
    <property type="match status" value="1"/>
</dbReference>
<keyword evidence="3 13" id="KW-0808">Transferase</keyword>
<feature type="compositionally biased region" description="Low complexity" evidence="14">
    <location>
        <begin position="209"/>
        <end position="223"/>
    </location>
</feature>
<accession>A0A7R9DCJ8</accession>
<dbReference type="InterPro" id="IPR017441">
    <property type="entry name" value="Protein_kinase_ATP_BS"/>
</dbReference>
<dbReference type="EMBL" id="OD004951">
    <property type="protein sequence ID" value="CAD7410746.1"/>
    <property type="molecule type" value="Genomic_DNA"/>
</dbReference>
<dbReference type="Gene3D" id="1.10.510.10">
    <property type="entry name" value="Transferase(Phosphotransferase) domain 1"/>
    <property type="match status" value="1"/>
</dbReference>
<feature type="binding site" evidence="10">
    <location>
        <position position="404"/>
    </location>
    <ligand>
        <name>ATP</name>
        <dbReference type="ChEBI" id="CHEBI:30616"/>
    </ligand>
</feature>
<comment type="catalytic activity">
    <reaction evidence="7 13">
        <text>L-threonyl-[protein] + ATP = O-phospho-L-threonyl-[protein] + ADP + H(+)</text>
        <dbReference type="Rhea" id="RHEA:46608"/>
        <dbReference type="Rhea" id="RHEA-COMP:11060"/>
        <dbReference type="Rhea" id="RHEA-COMP:11605"/>
        <dbReference type="ChEBI" id="CHEBI:15378"/>
        <dbReference type="ChEBI" id="CHEBI:30013"/>
        <dbReference type="ChEBI" id="CHEBI:30616"/>
        <dbReference type="ChEBI" id="CHEBI:61977"/>
        <dbReference type="ChEBI" id="CHEBI:456216"/>
        <dbReference type="EC" id="2.7.11.1"/>
    </reaction>
</comment>
<organism evidence="16">
    <name type="scientific">Timema poppense</name>
    <name type="common">Walking stick</name>
    <dbReference type="NCBI Taxonomy" id="170557"/>
    <lineage>
        <taxon>Eukaryota</taxon>
        <taxon>Metazoa</taxon>
        <taxon>Ecdysozoa</taxon>
        <taxon>Arthropoda</taxon>
        <taxon>Hexapoda</taxon>
        <taxon>Insecta</taxon>
        <taxon>Pterygota</taxon>
        <taxon>Neoptera</taxon>
        <taxon>Polyneoptera</taxon>
        <taxon>Phasmatodea</taxon>
        <taxon>Timematodea</taxon>
        <taxon>Timematoidea</taxon>
        <taxon>Timematidae</taxon>
        <taxon>Timema</taxon>
    </lineage>
</organism>
<dbReference type="EC" id="2.7.11.1" evidence="13"/>
<feature type="binding site" evidence="10">
    <location>
        <begin position="339"/>
        <end position="341"/>
    </location>
    <ligand>
        <name>ATP</name>
        <dbReference type="ChEBI" id="CHEBI:30616"/>
    </ligand>
</feature>
<feature type="cross-link" description="Glycyl lysine isopeptide (Lys-Gly) (interchain with G-Cter in SUMO2)" evidence="11">
    <location>
        <position position="388"/>
    </location>
</feature>
<keyword evidence="2 13" id="KW-0723">Serine/threonine-protein kinase</keyword>
<dbReference type="GO" id="GO:0006325">
    <property type="term" value="P:chromatin organization"/>
    <property type="evidence" value="ECO:0007669"/>
    <property type="project" value="UniProtKB-ARBA"/>
</dbReference>
<evidence type="ECO:0000256" key="11">
    <source>
        <dbReference type="PIRSR" id="PIRSR630616-3"/>
    </source>
</evidence>
<evidence type="ECO:0000256" key="13">
    <source>
        <dbReference type="RuleBase" id="RU367134"/>
    </source>
</evidence>
<evidence type="ECO:0000256" key="1">
    <source>
        <dbReference type="ARBA" id="ARBA00004214"/>
    </source>
</evidence>
<dbReference type="GO" id="GO:0030496">
    <property type="term" value="C:midbody"/>
    <property type="evidence" value="ECO:0007669"/>
    <property type="project" value="UniProtKB-SubCell"/>
</dbReference>
<dbReference type="GO" id="GO:0030261">
    <property type="term" value="P:chromosome condensation"/>
    <property type="evidence" value="ECO:0007669"/>
    <property type="project" value="UniProtKB-ARBA"/>
</dbReference>
<evidence type="ECO:0000256" key="10">
    <source>
        <dbReference type="PIRSR" id="PIRSR630616-2"/>
    </source>
</evidence>
<dbReference type="FunFam" id="3.30.200.20:FF:000042">
    <property type="entry name" value="Aurora kinase A"/>
    <property type="match status" value="1"/>
</dbReference>
<feature type="binding site" evidence="10">
    <location>
        <begin position="390"/>
        <end position="391"/>
    </location>
    <ligand>
        <name>ATP</name>
        <dbReference type="ChEBI" id="CHEBI:30616"/>
    </ligand>
</feature>
<dbReference type="InterPro" id="IPR030616">
    <property type="entry name" value="Aur-like"/>
</dbReference>
<comment type="similarity">
    <text evidence="13">Belongs to the protein kinase superfamily. Ser/Thr protein kinase family. Aurora subfamily.</text>
</comment>
<sequence length="525" mass="58559">MSGKENAHPRLPSMGVGAAMLHHHAAANKQASQETAPRYRAQINMFTPVLSNILQDVWHHMSEGIDDASLQMKHVPDSLLVDDGLQMFPQAIPPGENQGHASSEGMLTKVNLNMPHSLTTEEPIKPPQKPREMMESNRVNYKDPTGKFVKAQTSQDKGNGETMAKLMEGPLAHSTLKTPLPVKLQKTRPNSEGSPVFEHSLKEQTKTKTQVQATSTPSQQQTTNGDLGNVPRNESGGSKKNAEIVAGDTGHKINSWSLSDFEIGRPLGKGKFGNVYLARERKSKFIVALKVIFKSQIMKANCENQLKREVEIQAHLRHPHILRLYGYFHDDKRVYIILEYAPKGEVYKELQLMPGKKFDDKKAATYIYQLANALKYCHAKKVIHRDIKPENLLLDAKGQLKIADFGWAVHAPSSRRMTLCGTLDYLPPEMVQGQTHDEKVDLWSLGVLCYEFVVGTPAFETATWNGTYNKISRAAYSFPPYVSQGARDLVSKLLVLNPAGRLPLDGIMSHPWIIENAEIPHVSSK</sequence>
<dbReference type="GO" id="GO:0000070">
    <property type="term" value="P:mitotic sister chromatid segregation"/>
    <property type="evidence" value="ECO:0007669"/>
    <property type="project" value="UniProtKB-ARBA"/>
</dbReference>
<evidence type="ECO:0000256" key="8">
    <source>
        <dbReference type="ARBA" id="ARBA00048679"/>
    </source>
</evidence>
<name>A0A7R9DCJ8_TIMPO</name>
<evidence type="ECO:0000256" key="5">
    <source>
        <dbReference type="ARBA" id="ARBA00022777"/>
    </source>
</evidence>
<dbReference type="SUPFAM" id="SSF56112">
    <property type="entry name" value="Protein kinase-like (PK-like)"/>
    <property type="match status" value="1"/>
</dbReference>
<evidence type="ECO:0000256" key="12">
    <source>
        <dbReference type="PROSITE-ProRule" id="PRU10141"/>
    </source>
</evidence>
<proteinExistence type="inferred from homology"/>
<feature type="binding site" evidence="10">
    <location>
        <position position="271"/>
    </location>
    <ligand>
        <name>ATP</name>
        <dbReference type="ChEBI" id="CHEBI:30616"/>
    </ligand>
</feature>
<comment type="catalytic activity">
    <reaction evidence="8 13">
        <text>L-seryl-[protein] + ATP = O-phospho-L-seryl-[protein] + ADP + H(+)</text>
        <dbReference type="Rhea" id="RHEA:17989"/>
        <dbReference type="Rhea" id="RHEA-COMP:9863"/>
        <dbReference type="Rhea" id="RHEA-COMP:11604"/>
        <dbReference type="ChEBI" id="CHEBI:15378"/>
        <dbReference type="ChEBI" id="CHEBI:29999"/>
        <dbReference type="ChEBI" id="CHEBI:30616"/>
        <dbReference type="ChEBI" id="CHEBI:83421"/>
        <dbReference type="ChEBI" id="CHEBI:456216"/>
        <dbReference type="EC" id="2.7.11.1"/>
    </reaction>
</comment>
<dbReference type="PROSITE" id="PS00107">
    <property type="entry name" value="PROTEIN_KINASE_ATP"/>
    <property type="match status" value="1"/>
</dbReference>
<evidence type="ECO:0000256" key="9">
    <source>
        <dbReference type="PIRSR" id="PIRSR630616-1"/>
    </source>
</evidence>
<dbReference type="PROSITE" id="PS00108">
    <property type="entry name" value="PROTEIN_KINASE_ST"/>
    <property type="match status" value="1"/>
</dbReference>
<evidence type="ECO:0000256" key="14">
    <source>
        <dbReference type="SAM" id="MobiDB-lite"/>
    </source>
</evidence>
<evidence type="ECO:0000256" key="7">
    <source>
        <dbReference type="ARBA" id="ARBA00047899"/>
    </source>
</evidence>
<feature type="domain" description="Protein kinase" evidence="15">
    <location>
        <begin position="261"/>
        <end position="513"/>
    </location>
</feature>
<gene>
    <name evidence="16" type="ORF">TPSB3V08_LOCUS7523</name>
</gene>
<dbReference type="CDD" id="cd14007">
    <property type="entry name" value="STKc_Aurora"/>
    <property type="match status" value="1"/>
</dbReference>
<reference evidence="16" key="1">
    <citation type="submission" date="2020-11" db="EMBL/GenBank/DDBJ databases">
        <authorList>
            <person name="Tran Van P."/>
        </authorList>
    </citation>
    <scope>NUCLEOTIDE SEQUENCE</scope>
</reference>
<evidence type="ECO:0000256" key="2">
    <source>
        <dbReference type="ARBA" id="ARBA00022527"/>
    </source>
</evidence>
<feature type="region of interest" description="Disordered" evidence="14">
    <location>
        <begin position="172"/>
        <end position="241"/>
    </location>
</feature>
<dbReference type="PANTHER" id="PTHR24350">
    <property type="entry name" value="SERINE/THREONINE-PROTEIN KINASE IAL-RELATED"/>
    <property type="match status" value="1"/>
</dbReference>
<dbReference type="PROSITE" id="PS50011">
    <property type="entry name" value="PROTEIN_KINASE_DOM"/>
    <property type="match status" value="1"/>
</dbReference>
<evidence type="ECO:0000256" key="6">
    <source>
        <dbReference type="ARBA" id="ARBA00022840"/>
    </source>
</evidence>
<dbReference type="InterPro" id="IPR008271">
    <property type="entry name" value="Ser/Thr_kinase_AS"/>
</dbReference>
<keyword evidence="5 13" id="KW-0418">Kinase</keyword>